<evidence type="ECO:0000256" key="1">
    <source>
        <dbReference type="SAM" id="Coils"/>
    </source>
</evidence>
<dbReference type="OrthoDB" id="2129492at2759"/>
<organism evidence="3 4">
    <name type="scientific">Chytriomyces confervae</name>
    <dbReference type="NCBI Taxonomy" id="246404"/>
    <lineage>
        <taxon>Eukaryota</taxon>
        <taxon>Fungi</taxon>
        <taxon>Fungi incertae sedis</taxon>
        <taxon>Chytridiomycota</taxon>
        <taxon>Chytridiomycota incertae sedis</taxon>
        <taxon>Chytridiomycetes</taxon>
        <taxon>Chytridiales</taxon>
        <taxon>Chytriomycetaceae</taxon>
        <taxon>Chytriomyces</taxon>
    </lineage>
</organism>
<gene>
    <name evidence="3" type="ORF">CcCBS67573_g09997</name>
</gene>
<proteinExistence type="predicted"/>
<protein>
    <submittedName>
        <fullName evidence="3">Uncharacterized protein</fullName>
    </submittedName>
</protein>
<keyword evidence="1" id="KW-0175">Coiled coil</keyword>
<dbReference type="AlphaFoldDB" id="A0A507DK43"/>
<evidence type="ECO:0000313" key="4">
    <source>
        <dbReference type="Proteomes" id="UP000320333"/>
    </source>
</evidence>
<feature type="region of interest" description="Disordered" evidence="2">
    <location>
        <begin position="1"/>
        <end position="80"/>
    </location>
</feature>
<evidence type="ECO:0000313" key="3">
    <source>
        <dbReference type="EMBL" id="TPX51791.1"/>
    </source>
</evidence>
<keyword evidence="4" id="KW-1185">Reference proteome</keyword>
<reference evidence="3 4" key="1">
    <citation type="journal article" date="2019" name="Sci. Rep.">
        <title>Comparative genomics of chytrid fungi reveal insights into the obligate biotrophic and pathogenic lifestyle of Synchytrium endobioticum.</title>
        <authorList>
            <person name="van de Vossenberg B.T.L.H."/>
            <person name="Warris S."/>
            <person name="Nguyen H.D.T."/>
            <person name="van Gent-Pelzer M.P.E."/>
            <person name="Joly D.L."/>
            <person name="van de Geest H.C."/>
            <person name="Bonants P.J.M."/>
            <person name="Smith D.S."/>
            <person name="Levesque C.A."/>
            <person name="van der Lee T.A.J."/>
        </authorList>
    </citation>
    <scope>NUCLEOTIDE SEQUENCE [LARGE SCALE GENOMIC DNA]</scope>
    <source>
        <strain evidence="3 4">CBS 675.73</strain>
    </source>
</reference>
<name>A0A507DK43_9FUNG</name>
<dbReference type="PANTHER" id="PTHR14845">
    <property type="entry name" value="COILED-COIL DOMAIN-CONTAINING 166"/>
    <property type="match status" value="1"/>
</dbReference>
<sequence length="486" mass="54545">MVTKSKKATKAAPAVKKGVSPTKPDPPAATATPKGLFAPIPIPDPPEKDENYDEAIAAKLAEARTTTPASTSKPKKKKLHGAGLAGHVLVKQLLGTAPKASANPATSEIKLEELDEVVLKQRLAALDKDLATYKEKCTRYKNENEWYRDEIESCEKDTTDYIKYLISKKEEKQATIDFLQGGKRKDMELFAQKRREREAYNNVKLEELKKYIIELELKLESKQQEMMSLSDIISKRSKHEAEIVKIKQDMHDADRAHNDRVSALERSLLETRIKLQRDADLKIQQMENAAHEKATKYLAEHTAALELENTRLEGELRFCITNTQDLLKKKDLIEQENKALERDQAVREDLLRLRIQRVSEAQLREKKAALQKKDRVVSAKKEVFKKLGAKYPSLKRDGMLPTVSDDIHKPATADSSLSCATLSGKNKSRLGPNAAEKPVMKLVVVAGSGRATVPSQKDTLTAEHENGSFASGLQWEISDEDDEEFL</sequence>
<dbReference type="EMBL" id="QEAP01001109">
    <property type="protein sequence ID" value="TPX51791.1"/>
    <property type="molecule type" value="Genomic_DNA"/>
</dbReference>
<feature type="region of interest" description="Disordered" evidence="2">
    <location>
        <begin position="453"/>
        <end position="486"/>
    </location>
</feature>
<feature type="compositionally biased region" description="Acidic residues" evidence="2">
    <location>
        <begin position="477"/>
        <end position="486"/>
    </location>
</feature>
<dbReference type="Proteomes" id="UP000320333">
    <property type="component" value="Unassembled WGS sequence"/>
</dbReference>
<accession>A0A507DK43</accession>
<comment type="caution">
    <text evidence="3">The sequence shown here is derived from an EMBL/GenBank/DDBJ whole genome shotgun (WGS) entry which is preliminary data.</text>
</comment>
<dbReference type="PANTHER" id="PTHR14845:SF0">
    <property type="entry name" value="DUF4515 DOMAIN-CONTAINING PROTEIN"/>
    <property type="match status" value="1"/>
</dbReference>
<evidence type="ECO:0000256" key="2">
    <source>
        <dbReference type="SAM" id="MobiDB-lite"/>
    </source>
</evidence>
<dbReference type="STRING" id="246404.A0A507DK43"/>
<feature type="coiled-coil region" evidence="1">
    <location>
        <begin position="123"/>
        <end position="157"/>
    </location>
</feature>
<feature type="coiled-coil region" evidence="1">
    <location>
        <begin position="205"/>
        <end position="232"/>
    </location>
</feature>